<keyword evidence="1" id="KW-1133">Transmembrane helix</keyword>
<dbReference type="Pfam" id="PF13239">
    <property type="entry name" value="2TM"/>
    <property type="match status" value="1"/>
</dbReference>
<proteinExistence type="predicted"/>
<feature type="transmembrane region" description="Helical" evidence="1">
    <location>
        <begin position="63"/>
        <end position="82"/>
    </location>
</feature>
<evidence type="ECO:0000313" key="3">
    <source>
        <dbReference type="EMBL" id="BDW91267.1"/>
    </source>
</evidence>
<accession>A0AA48H850</accession>
<keyword evidence="3" id="KW-0808">Transferase</keyword>
<dbReference type="GO" id="GO:0016301">
    <property type="term" value="F:kinase activity"/>
    <property type="evidence" value="ECO:0007669"/>
    <property type="project" value="UniProtKB-KW"/>
</dbReference>
<dbReference type="InterPro" id="IPR025698">
    <property type="entry name" value="2TM_dom"/>
</dbReference>
<feature type="domain" description="2TM" evidence="2">
    <location>
        <begin position="26"/>
        <end position="104"/>
    </location>
</feature>
<organism evidence="3 4">
    <name type="scientific">Flagellimonas marinaquae</name>
    <dbReference type="NCBI Taxonomy" id="254955"/>
    <lineage>
        <taxon>Bacteria</taxon>
        <taxon>Pseudomonadati</taxon>
        <taxon>Bacteroidota</taxon>
        <taxon>Flavobacteriia</taxon>
        <taxon>Flavobacteriales</taxon>
        <taxon>Flavobacteriaceae</taxon>
        <taxon>Flagellimonas</taxon>
    </lineage>
</organism>
<dbReference type="Proteomes" id="UP001330184">
    <property type="component" value="Chromosome"/>
</dbReference>
<protein>
    <submittedName>
        <fullName evidence="3">Histidine kinase</fullName>
    </submittedName>
</protein>
<evidence type="ECO:0000256" key="1">
    <source>
        <dbReference type="SAM" id="Phobius"/>
    </source>
</evidence>
<evidence type="ECO:0000313" key="4">
    <source>
        <dbReference type="Proteomes" id="UP001330184"/>
    </source>
</evidence>
<evidence type="ECO:0000259" key="2">
    <source>
        <dbReference type="Pfam" id="PF13239"/>
    </source>
</evidence>
<keyword evidence="4" id="KW-1185">Reference proteome</keyword>
<sequence>MRNFNYNTTSNYKTMENMDNENKYIRARERVDELKKFYGNLTSYVLVISGLALINYFSNGFGYMWFLWAAFGWGIGLLFHALKTFDLNPFFGKQWEKRKIEEFMREDEKNNKWK</sequence>
<keyword evidence="3" id="KW-0418">Kinase</keyword>
<keyword evidence="1" id="KW-0812">Transmembrane</keyword>
<name>A0AA48H850_9FLAO</name>
<dbReference type="AlphaFoldDB" id="A0AA48H850"/>
<gene>
    <name evidence="3" type="ORF">MACH07_00990</name>
</gene>
<dbReference type="EMBL" id="AP027268">
    <property type="protein sequence ID" value="BDW91267.1"/>
    <property type="molecule type" value="Genomic_DNA"/>
</dbReference>
<keyword evidence="1" id="KW-0472">Membrane</keyword>
<feature type="transmembrane region" description="Helical" evidence="1">
    <location>
        <begin position="37"/>
        <end position="57"/>
    </location>
</feature>
<reference evidence="3 4" key="1">
    <citation type="submission" date="2023-01" db="EMBL/GenBank/DDBJ databases">
        <title>Complete genome sequence of Muricauda aquimarina strain IFOP_LL357.</title>
        <authorList>
            <person name="Gajardo G."/>
            <person name="Ueki S."/>
            <person name="Maruyama F."/>
        </authorList>
    </citation>
    <scope>NUCLEOTIDE SEQUENCE [LARGE SCALE GENOMIC DNA]</scope>
    <source>
        <strain evidence="3 4">IFOP_LL357</strain>
    </source>
</reference>